<dbReference type="EMBL" id="KI394463">
    <property type="protein sequence ID" value="ERN02882.1"/>
    <property type="molecule type" value="Genomic_DNA"/>
</dbReference>
<dbReference type="GO" id="GO:0005634">
    <property type="term" value="C:nucleus"/>
    <property type="evidence" value="ECO:0000318"/>
    <property type="project" value="GO_Central"/>
</dbReference>
<dbReference type="SUPFAM" id="SSF117856">
    <property type="entry name" value="AF0104/ALDC/Ptd012-like"/>
    <property type="match status" value="1"/>
</dbReference>
<dbReference type="InterPro" id="IPR005175">
    <property type="entry name" value="PPC_dom"/>
</dbReference>
<feature type="compositionally biased region" description="Basic and acidic residues" evidence="1">
    <location>
        <begin position="1"/>
        <end position="16"/>
    </location>
</feature>
<feature type="domain" description="PPC" evidence="2">
    <location>
        <begin position="76"/>
        <end position="213"/>
    </location>
</feature>
<dbReference type="GO" id="GO:0003700">
    <property type="term" value="F:DNA-binding transcription factor activity"/>
    <property type="evidence" value="ECO:0000318"/>
    <property type="project" value="GO_Central"/>
</dbReference>
<feature type="region of interest" description="Disordered" evidence="1">
    <location>
        <begin position="197"/>
        <end position="224"/>
    </location>
</feature>
<keyword evidence="4" id="KW-1185">Reference proteome</keyword>
<protein>
    <recommendedName>
        <fullName evidence="2">PPC domain-containing protein</fullName>
    </recommendedName>
</protein>
<dbReference type="PANTHER" id="PTHR31100:SF69">
    <property type="entry name" value="AT-HOOK MOTIF NUCLEAR-LOCALIZED PROTEIN 17-RELATED"/>
    <property type="match status" value="1"/>
</dbReference>
<dbReference type="CDD" id="cd11378">
    <property type="entry name" value="DUF296"/>
    <property type="match status" value="1"/>
</dbReference>
<dbReference type="PANTHER" id="PTHR31100">
    <property type="entry name" value="AT-HOOK MOTIF NUCLEAR-LOCALIZED PROTEIN 15"/>
    <property type="match status" value="1"/>
</dbReference>
<evidence type="ECO:0000256" key="1">
    <source>
        <dbReference type="SAM" id="MobiDB-lite"/>
    </source>
</evidence>
<evidence type="ECO:0000313" key="3">
    <source>
        <dbReference type="EMBL" id="ERN02882.1"/>
    </source>
</evidence>
<evidence type="ECO:0000313" key="4">
    <source>
        <dbReference type="Proteomes" id="UP000017836"/>
    </source>
</evidence>
<dbReference type="Gene3D" id="3.30.1330.80">
    <property type="entry name" value="Hypothetical protein, similar to alpha- acetolactate decarboxylase, domain 2"/>
    <property type="match status" value="1"/>
</dbReference>
<sequence length="257" mass="26523">MAEYDSKLQPRDCHTSEEEDSRSSGGATTKKARSSSNITTATPTTDITTTGRKPRGRPPGSKNRPKPPIILTRDSENAMRPHILEIPSGHDIADAVATFARRRQLGLCVMSGSGTISNVTLRQPTTPGATVTFHGRFDILSLSATYLPSSEAGSPGFTISLAGAHGQVVGGAVVGSLIAAGTVVIVAASFQSPSFHRLPADDDDSGENRAAATPPVSTAGGSGESCGVSSIYSVSATPLGCHLPSDVLWTPGARPPY</sequence>
<proteinExistence type="predicted"/>
<dbReference type="OMA" id="FQLTREC"/>
<reference evidence="4" key="1">
    <citation type="journal article" date="2013" name="Science">
        <title>The Amborella genome and the evolution of flowering plants.</title>
        <authorList>
            <consortium name="Amborella Genome Project"/>
        </authorList>
    </citation>
    <scope>NUCLEOTIDE SEQUENCE [LARGE SCALE GENOMIC DNA]</scope>
</reference>
<dbReference type="eggNOG" id="ENOG502QUN4">
    <property type="taxonomic scope" value="Eukaryota"/>
</dbReference>
<dbReference type="AlphaFoldDB" id="W1NZ51"/>
<dbReference type="InterPro" id="IPR014476">
    <property type="entry name" value="AHL15-29"/>
</dbReference>
<gene>
    <name evidence="3" type="ORF">AMTR_s00135p00017880</name>
</gene>
<feature type="compositionally biased region" description="Low complexity" evidence="1">
    <location>
        <begin position="39"/>
        <end position="50"/>
    </location>
</feature>
<feature type="region of interest" description="Disordered" evidence="1">
    <location>
        <begin position="1"/>
        <end position="78"/>
    </location>
</feature>
<evidence type="ECO:0000259" key="2">
    <source>
        <dbReference type="PROSITE" id="PS51742"/>
    </source>
</evidence>
<organism evidence="3 4">
    <name type="scientific">Amborella trichopoda</name>
    <dbReference type="NCBI Taxonomy" id="13333"/>
    <lineage>
        <taxon>Eukaryota</taxon>
        <taxon>Viridiplantae</taxon>
        <taxon>Streptophyta</taxon>
        <taxon>Embryophyta</taxon>
        <taxon>Tracheophyta</taxon>
        <taxon>Spermatophyta</taxon>
        <taxon>Magnoliopsida</taxon>
        <taxon>Amborellales</taxon>
        <taxon>Amborellaceae</taxon>
        <taxon>Amborella</taxon>
    </lineage>
</organism>
<dbReference type="Proteomes" id="UP000017836">
    <property type="component" value="Unassembled WGS sequence"/>
</dbReference>
<dbReference type="PROSITE" id="PS51742">
    <property type="entry name" value="PPC"/>
    <property type="match status" value="1"/>
</dbReference>
<dbReference type="GO" id="GO:0003680">
    <property type="term" value="F:minor groove of adenine-thymine-rich DNA binding"/>
    <property type="evidence" value="ECO:0000318"/>
    <property type="project" value="GO_Central"/>
</dbReference>
<dbReference type="Pfam" id="PF03479">
    <property type="entry name" value="PCC"/>
    <property type="match status" value="1"/>
</dbReference>
<name>W1NZ51_AMBTC</name>
<dbReference type="Gramene" id="ERN02882">
    <property type="protein sequence ID" value="ERN02882"/>
    <property type="gene ID" value="AMTR_s00135p00017880"/>
</dbReference>
<accession>W1NZ51</accession>
<dbReference type="HOGENOM" id="CLU_039808_2_0_1"/>